<evidence type="ECO:0000256" key="2">
    <source>
        <dbReference type="ARBA" id="ARBA00022475"/>
    </source>
</evidence>
<organism evidence="8 9">
    <name type="scientific">Actinomadura madurae</name>
    <dbReference type="NCBI Taxonomy" id="1993"/>
    <lineage>
        <taxon>Bacteria</taxon>
        <taxon>Bacillati</taxon>
        <taxon>Actinomycetota</taxon>
        <taxon>Actinomycetes</taxon>
        <taxon>Streptosporangiales</taxon>
        <taxon>Thermomonosporaceae</taxon>
        <taxon>Actinomadura</taxon>
    </lineage>
</organism>
<comment type="subcellular location">
    <subcellularLocation>
        <location evidence="1">Cell membrane</location>
        <topology evidence="1">Multi-pass membrane protein</topology>
    </subcellularLocation>
</comment>
<evidence type="ECO:0000313" key="9">
    <source>
        <dbReference type="Proteomes" id="UP000183413"/>
    </source>
</evidence>
<feature type="transmembrane region" description="Helical" evidence="6">
    <location>
        <begin position="293"/>
        <end position="310"/>
    </location>
</feature>
<feature type="transmembrane region" description="Helical" evidence="6">
    <location>
        <begin position="16"/>
        <end position="36"/>
    </location>
</feature>
<dbReference type="EMBL" id="FOVH01000029">
    <property type="protein sequence ID" value="SFQ38120.1"/>
    <property type="molecule type" value="Genomic_DNA"/>
</dbReference>
<dbReference type="SUPFAM" id="SSF82866">
    <property type="entry name" value="Multidrug efflux transporter AcrB transmembrane domain"/>
    <property type="match status" value="2"/>
</dbReference>
<sequence length="742" mass="77845">MGRRRWGTLMAEHRRLVITTWIVVLIACGVSFPFLFKQLKAPNYGVEGAQSTRATELVERHFAGQGDEQDVIVFDSARGPITDPARKAVVQKVVAQARQETGVVTVIGPFDPQAKGQVSPDGRAALAIVGLKGEAKDLPSRAGDLQDAVGKADGQGVAAYLTGFSPITNDQTIVETADAERAEAVGMPIAFVVMVIAFGAVTAAVLPMLLSVAGLVLTFGAIYLLSFGFHFDAFLLTIVTMIGTGIGIDYAMFIVSRFREELARRGVTRGGPRRDAEIAEAAGVAVATSGRTVLFSGVVVAISVCSLYIMDAPVFREISTGVLLSVICTLIAALTLLPAVLAALGPRVDAGSLPERWRPADTRSGARAEHGPWARWAHLVMRRPVVFGVVAAALLVAAAIPVTGLKYGIDLGTASLDGRPTAKAQAVLERSFSAGAVSPVQVVVTGPDGAALDSAGQRNAAQLAALIGKDKRVAGVETVPGSGRVLINAVPTVPIDSTQATDLVRDIRHDIAPRAAAGQEVLVGGATATFVDLSEETTGKLPYVMALVLGLSLLFLLVVFRSVALPIKAVAMNLLVTAAAVGLTVAVFQHGHGESLLGFESVGFLQVYLPITVFVLLFGLSMDYEVFLIRRMKEAWEDGHDNAAAVAAGIEHTARPIAAAAAIMVAVFGGFMTAGILELKEFGLSLSVAIALDATLVRLVLVPALMRLFGDWNWWLPGRFGGRLPRAGVEGVHPPAGQHLPG</sequence>
<dbReference type="InterPro" id="IPR004869">
    <property type="entry name" value="MMPL_dom"/>
</dbReference>
<dbReference type="PANTHER" id="PTHR33406">
    <property type="entry name" value="MEMBRANE PROTEIN MJ1562-RELATED"/>
    <property type="match status" value="1"/>
</dbReference>
<feature type="transmembrane region" description="Helical" evidence="6">
    <location>
        <begin position="385"/>
        <end position="409"/>
    </location>
</feature>
<dbReference type="RefSeq" id="WP_200871825.1">
    <property type="nucleotide sequence ID" value="NZ_FOVH01000029.1"/>
</dbReference>
<dbReference type="Pfam" id="PF03176">
    <property type="entry name" value="MMPL"/>
    <property type="match status" value="2"/>
</dbReference>
<evidence type="ECO:0000256" key="4">
    <source>
        <dbReference type="ARBA" id="ARBA00022989"/>
    </source>
</evidence>
<evidence type="ECO:0000256" key="6">
    <source>
        <dbReference type="SAM" id="Phobius"/>
    </source>
</evidence>
<feature type="transmembrane region" description="Helical" evidence="6">
    <location>
        <begin position="603"/>
        <end position="622"/>
    </location>
</feature>
<dbReference type="InParanoid" id="A0A1I5Y1Z2"/>
<dbReference type="Proteomes" id="UP000183413">
    <property type="component" value="Unassembled WGS sequence"/>
</dbReference>
<evidence type="ECO:0000256" key="5">
    <source>
        <dbReference type="ARBA" id="ARBA00023136"/>
    </source>
</evidence>
<feature type="transmembrane region" description="Helical" evidence="6">
    <location>
        <begin position="189"/>
        <end position="222"/>
    </location>
</feature>
<feature type="transmembrane region" description="Helical" evidence="6">
    <location>
        <begin position="322"/>
        <end position="344"/>
    </location>
</feature>
<protein>
    <submittedName>
        <fullName evidence="8">Putative drug exporter of the RND superfamily</fullName>
    </submittedName>
</protein>
<evidence type="ECO:0000313" key="8">
    <source>
        <dbReference type="EMBL" id="SFQ38120.1"/>
    </source>
</evidence>
<reference evidence="8 9" key="1">
    <citation type="submission" date="2016-10" db="EMBL/GenBank/DDBJ databases">
        <authorList>
            <person name="de Groot N.N."/>
        </authorList>
    </citation>
    <scope>NUCLEOTIDE SEQUENCE [LARGE SCALE GENOMIC DNA]</scope>
    <source>
        <strain evidence="8 9">DSM 43067</strain>
    </source>
</reference>
<keyword evidence="5 6" id="KW-0472">Membrane</keyword>
<keyword evidence="4 6" id="KW-1133">Transmembrane helix</keyword>
<keyword evidence="2" id="KW-1003">Cell membrane</keyword>
<accession>A0A1I5Y1Z2</accession>
<feature type="transmembrane region" description="Helical" evidence="6">
    <location>
        <begin position="657"/>
        <end position="676"/>
    </location>
</feature>
<dbReference type="Gene3D" id="1.20.1640.10">
    <property type="entry name" value="Multidrug efflux transporter AcrB transmembrane domain"/>
    <property type="match status" value="2"/>
</dbReference>
<dbReference type="InterPro" id="IPR050545">
    <property type="entry name" value="Mycobact_MmpL"/>
</dbReference>
<name>A0A1I5Y1Z2_9ACTN</name>
<proteinExistence type="predicted"/>
<dbReference type="eggNOG" id="COG2409">
    <property type="taxonomic scope" value="Bacteria"/>
</dbReference>
<dbReference type="PANTHER" id="PTHR33406:SF13">
    <property type="entry name" value="MEMBRANE PROTEIN YDFJ"/>
    <property type="match status" value="1"/>
</dbReference>
<dbReference type="AlphaFoldDB" id="A0A1I5Y1Z2"/>
<dbReference type="STRING" id="1993.SAMN04489713_12935"/>
<gene>
    <name evidence="8" type="ORF">SAMN04489713_12935</name>
</gene>
<evidence type="ECO:0000256" key="3">
    <source>
        <dbReference type="ARBA" id="ARBA00022692"/>
    </source>
</evidence>
<dbReference type="PROSITE" id="PS50156">
    <property type="entry name" value="SSD"/>
    <property type="match status" value="1"/>
</dbReference>
<feature type="transmembrane region" description="Helical" evidence="6">
    <location>
        <begin position="234"/>
        <end position="255"/>
    </location>
</feature>
<keyword evidence="9" id="KW-1185">Reference proteome</keyword>
<feature type="domain" description="SSD" evidence="7">
    <location>
        <begin position="204"/>
        <end position="343"/>
    </location>
</feature>
<dbReference type="GO" id="GO:0005886">
    <property type="term" value="C:plasma membrane"/>
    <property type="evidence" value="ECO:0007669"/>
    <property type="project" value="UniProtKB-SubCell"/>
</dbReference>
<dbReference type="InterPro" id="IPR000731">
    <property type="entry name" value="SSD"/>
</dbReference>
<dbReference type="PROSITE" id="PS51257">
    <property type="entry name" value="PROKAR_LIPOPROTEIN"/>
    <property type="match status" value="1"/>
</dbReference>
<feature type="transmembrane region" description="Helical" evidence="6">
    <location>
        <begin position="541"/>
        <end position="560"/>
    </location>
</feature>
<feature type="transmembrane region" description="Helical" evidence="6">
    <location>
        <begin position="572"/>
        <end position="591"/>
    </location>
</feature>
<evidence type="ECO:0000259" key="7">
    <source>
        <dbReference type="PROSITE" id="PS50156"/>
    </source>
</evidence>
<evidence type="ECO:0000256" key="1">
    <source>
        <dbReference type="ARBA" id="ARBA00004651"/>
    </source>
</evidence>
<keyword evidence="3 6" id="KW-0812">Transmembrane</keyword>